<keyword evidence="5" id="KW-1185">Reference proteome</keyword>
<feature type="domain" description="DUF6311" evidence="3">
    <location>
        <begin position="75"/>
        <end position="404"/>
    </location>
</feature>
<organism evidence="4 5">
    <name type="scientific">Planosporangium flavigriseum</name>
    <dbReference type="NCBI Taxonomy" id="373681"/>
    <lineage>
        <taxon>Bacteria</taxon>
        <taxon>Bacillati</taxon>
        <taxon>Actinomycetota</taxon>
        <taxon>Actinomycetes</taxon>
        <taxon>Micromonosporales</taxon>
        <taxon>Micromonosporaceae</taxon>
        <taxon>Planosporangium</taxon>
    </lineage>
</organism>
<feature type="transmembrane region" description="Helical" evidence="2">
    <location>
        <begin position="357"/>
        <end position="375"/>
    </location>
</feature>
<feature type="transmembrane region" description="Helical" evidence="2">
    <location>
        <begin position="380"/>
        <end position="400"/>
    </location>
</feature>
<keyword evidence="2" id="KW-1133">Transmembrane helix</keyword>
<evidence type="ECO:0000256" key="2">
    <source>
        <dbReference type="SAM" id="Phobius"/>
    </source>
</evidence>
<proteinExistence type="predicted"/>
<evidence type="ECO:0000256" key="1">
    <source>
        <dbReference type="SAM" id="MobiDB-lite"/>
    </source>
</evidence>
<feature type="transmembrane region" description="Helical" evidence="2">
    <location>
        <begin position="456"/>
        <end position="473"/>
    </location>
</feature>
<feature type="transmembrane region" description="Helical" evidence="2">
    <location>
        <begin position="256"/>
        <end position="273"/>
    </location>
</feature>
<feature type="transmembrane region" description="Helical" evidence="2">
    <location>
        <begin position="230"/>
        <end position="250"/>
    </location>
</feature>
<dbReference type="Proteomes" id="UP000653674">
    <property type="component" value="Unassembled WGS sequence"/>
</dbReference>
<protein>
    <recommendedName>
        <fullName evidence="3">DUF6311 domain-containing protein</fullName>
    </recommendedName>
</protein>
<comment type="caution">
    <text evidence="4">The sequence shown here is derived from an EMBL/GenBank/DDBJ whole genome shotgun (WGS) entry which is preliminary data.</text>
</comment>
<feature type="transmembrane region" description="Helical" evidence="2">
    <location>
        <begin position="285"/>
        <end position="304"/>
    </location>
</feature>
<feature type="transmembrane region" description="Helical" evidence="2">
    <location>
        <begin position="123"/>
        <end position="141"/>
    </location>
</feature>
<reference evidence="4" key="1">
    <citation type="submission" date="2021-01" db="EMBL/GenBank/DDBJ databases">
        <title>Whole genome shotgun sequence of Planosporangium flavigriseum NBRC 105377.</title>
        <authorList>
            <person name="Komaki H."/>
            <person name="Tamura T."/>
        </authorList>
    </citation>
    <scope>NUCLEOTIDE SEQUENCE</scope>
    <source>
        <strain evidence="4">NBRC 105377</strain>
    </source>
</reference>
<evidence type="ECO:0000259" key="3">
    <source>
        <dbReference type="Pfam" id="PF19830"/>
    </source>
</evidence>
<evidence type="ECO:0000313" key="4">
    <source>
        <dbReference type="EMBL" id="GIG72752.1"/>
    </source>
</evidence>
<gene>
    <name evidence="4" type="ORF">Pfl04_11560</name>
</gene>
<dbReference type="Pfam" id="PF19830">
    <property type="entry name" value="DUF6311"/>
    <property type="match status" value="1"/>
</dbReference>
<keyword evidence="2" id="KW-0472">Membrane</keyword>
<accession>A0A8J3PKE3</accession>
<dbReference type="InterPro" id="IPR046278">
    <property type="entry name" value="DUF6311"/>
</dbReference>
<dbReference type="EMBL" id="BONU01000005">
    <property type="protein sequence ID" value="GIG72752.1"/>
    <property type="molecule type" value="Genomic_DNA"/>
</dbReference>
<keyword evidence="2" id="KW-0812">Transmembrane</keyword>
<feature type="compositionally biased region" description="Polar residues" evidence="1">
    <location>
        <begin position="35"/>
        <end position="44"/>
    </location>
</feature>
<feature type="region of interest" description="Disordered" evidence="1">
    <location>
        <begin position="18"/>
        <end position="50"/>
    </location>
</feature>
<feature type="transmembrane region" description="Helical" evidence="2">
    <location>
        <begin position="147"/>
        <end position="167"/>
    </location>
</feature>
<sequence length="627" mass="66603">MHTGLLVRVTVVRVTTLPSAAENSEGAEQPKNTDRPAQSSTPHTPVSARRGPGLADLSVCAALLLAGVALTHRLLVSPTNRALALNPHDQALVEWLLAQGGRFWTGDLHLVSHLLNAPDGINLLSNASMVVLGVILAPVTFTLGAPVSFAIAVAGNLAATGIAWYLLLSRTLRLHRAAAATGAAFCAYAPGMVSQANAHLHITAQWLVPAVVWCVVRLARTPGDLPRLRWMRRVAGTGALLGAIVCVQLFLGEEVLFLTAATLALFCLVYALITPKRAGRAFRPLASGLAVGATLAVLVLAYPLSVQFSGPQHVPNGPFSPDFFSADLRGFWSFSPLSWFGIPAAARLVSGPAEYNTFFGVPLLLVIVGAVGWLWRRPVVLASAVTGLIMAALALGPRIVVNGTRTGQSGPYRLLHGLPVIDGALPTRFALVLIPVFAIVLAMMIDRALRDDRRDLRLLVPAIAALALLPLVPKPLPTIERAPAPRFFTEGQWRECVRPGGVLVPAPLPNPGNPDKMRWATAANAAFAIPEGFFIGPYAAGGRASIGIYSRPTSQLLNAVERTGMVPEITAADQDRAREDIAYWGASCLVLADRDQVNGVQLRQTLEALFGPGRQAADVTVWRFNGA</sequence>
<dbReference type="AlphaFoldDB" id="A0A8J3PKE3"/>
<name>A0A8J3PKE3_9ACTN</name>
<evidence type="ECO:0000313" key="5">
    <source>
        <dbReference type="Proteomes" id="UP000653674"/>
    </source>
</evidence>
<feature type="transmembrane region" description="Helical" evidence="2">
    <location>
        <begin position="420"/>
        <end position="444"/>
    </location>
</feature>